<dbReference type="InterPro" id="IPR020472">
    <property type="entry name" value="WD40_PAC1"/>
</dbReference>
<feature type="repeat" description="WD" evidence="5">
    <location>
        <begin position="345"/>
        <end position="386"/>
    </location>
</feature>
<feature type="domain" description="U3 small nucleolar RNA-associated protein 13 C-terminal" evidence="6">
    <location>
        <begin position="435"/>
        <end position="569"/>
    </location>
</feature>
<reference evidence="7" key="1">
    <citation type="submission" date="2025-08" db="UniProtKB">
        <authorList>
            <consortium name="Ensembl"/>
        </authorList>
    </citation>
    <scope>IDENTIFICATION</scope>
</reference>
<dbReference type="PROSITE" id="PS50294">
    <property type="entry name" value="WD_REPEATS_REGION"/>
    <property type="match status" value="3"/>
</dbReference>
<dbReference type="Proteomes" id="UP000675900">
    <property type="component" value="Unassembled WGS sequence"/>
</dbReference>
<dbReference type="InterPro" id="IPR036322">
    <property type="entry name" value="WD40_repeat_dom_sf"/>
</dbReference>
<evidence type="ECO:0000256" key="1">
    <source>
        <dbReference type="ARBA" id="ARBA00004604"/>
    </source>
</evidence>
<keyword evidence="4" id="KW-0539">Nucleus</keyword>
<dbReference type="CDD" id="cd00200">
    <property type="entry name" value="WD40"/>
    <property type="match status" value="1"/>
</dbReference>
<dbReference type="GO" id="GO:0005654">
    <property type="term" value="C:nucleoplasm"/>
    <property type="evidence" value="ECO:0007669"/>
    <property type="project" value="Ensembl"/>
</dbReference>
<dbReference type="AlphaFoldDB" id="A0A8C9JKL7"/>
<dbReference type="GO" id="GO:0000480">
    <property type="term" value="P:endonucleolytic cleavage in 5'-ETS of tricistronic rRNA transcript (SSU-rRNA, 5.8S rRNA, LSU-rRNA)"/>
    <property type="evidence" value="ECO:0007669"/>
    <property type="project" value="TreeGrafter"/>
</dbReference>
<proteinExistence type="predicted"/>
<dbReference type="PANTHER" id="PTHR19854:SF15">
    <property type="entry name" value="TRANSDUCIN BETA-LIKE PROTEIN 3"/>
    <property type="match status" value="1"/>
</dbReference>
<dbReference type="InterPro" id="IPR001680">
    <property type="entry name" value="WD40_rpt"/>
</dbReference>
<feature type="repeat" description="WD" evidence="5">
    <location>
        <begin position="203"/>
        <end position="235"/>
    </location>
</feature>
<evidence type="ECO:0000256" key="4">
    <source>
        <dbReference type="ARBA" id="ARBA00023242"/>
    </source>
</evidence>
<dbReference type="GeneTree" id="ENSGT00940000157651"/>
<evidence type="ECO:0000256" key="5">
    <source>
        <dbReference type="PROSITE-ProRule" id="PRU00221"/>
    </source>
</evidence>
<sequence length="581" mass="64052">GPGRHYAVERKIEPFYKGGKVQLDQTGQHLFCVCGTRVNILDVASGAVLRSLEQEDQEDITAFDLSPDDEVRGAGTGGPVAMPPHQPLHFKHVPLGGCDGAVRVWDVVRHYGTHHFRGSSGVVLDVRFLGPEDSHIVVASNSPSLKVFELQTMACQILHGHTDIVLALDVFRKGRLFASCAKDQSICIWRMNKAGKVACVAQGSGHTHSVGTICCSRLKETFLVTGSQDCTVKLWPIPEALLSKGASSDSGPVLLQAQATQRCHDKDFNSVAVAPNDKLLATGSQDRTAKLWALPQCRLLGVFSGHRRGLWCVQFLPMDQVLATASADGTVKLWALQDFSCLKTFEGHDASVLKVVFVSRGTQLLSSGSDGLVKLWTIKSNECVKTLDAHEDKVWGLHCSRLDDRALTGARVGGDVTEEEQAEEQAKREEEVVKQQELDNLLHERRYLRALGLAISLDRPHTVLTVIQAIRRDPEACEKLGATVLQLRRDQKEALLRFCVTWNTNSRHCHEAQAVLGVLLRHEAPEELLAYQGLQASLEALLPYTERHFQRLSRTLQAATFLDFLWHNMKLPPLPVAPSAL</sequence>
<dbReference type="Ensembl" id="ENSPTIT00000013149.1">
    <property type="protein sequence ID" value="ENSPTIP00000009235.1"/>
    <property type="gene ID" value="ENSPTIG00000010377.1"/>
</dbReference>
<feature type="repeat" description="WD" evidence="5">
    <location>
        <begin position="303"/>
        <end position="344"/>
    </location>
</feature>
<evidence type="ECO:0000259" key="6">
    <source>
        <dbReference type="Pfam" id="PF08625"/>
    </source>
</evidence>
<dbReference type="InterPro" id="IPR015943">
    <property type="entry name" value="WD40/YVTN_repeat-like_dom_sf"/>
</dbReference>
<dbReference type="PROSITE" id="PS50082">
    <property type="entry name" value="WD_REPEATS_2"/>
    <property type="match status" value="5"/>
</dbReference>
<keyword evidence="2 5" id="KW-0853">WD repeat</keyword>
<feature type="repeat" description="WD" evidence="5">
    <location>
        <begin position="158"/>
        <end position="199"/>
    </location>
</feature>
<dbReference type="PRINTS" id="PR00320">
    <property type="entry name" value="GPROTEINBRPT"/>
</dbReference>
<dbReference type="Pfam" id="PF08625">
    <property type="entry name" value="Utp13"/>
    <property type="match status" value="1"/>
</dbReference>
<protein>
    <submittedName>
        <fullName evidence="7">Transducin beta like 3</fullName>
    </submittedName>
</protein>
<keyword evidence="3" id="KW-0677">Repeat</keyword>
<dbReference type="Pfam" id="PF00400">
    <property type="entry name" value="WD40"/>
    <property type="match status" value="5"/>
</dbReference>
<evidence type="ECO:0000313" key="8">
    <source>
        <dbReference type="Proteomes" id="UP000675900"/>
    </source>
</evidence>
<dbReference type="FunFam" id="2.130.10.10:FF:000230">
    <property type="entry name" value="Transducin beta-like protein 3"/>
    <property type="match status" value="1"/>
</dbReference>
<dbReference type="GO" id="GO:0034511">
    <property type="term" value="F:U3 snoRNA binding"/>
    <property type="evidence" value="ECO:0007669"/>
    <property type="project" value="TreeGrafter"/>
</dbReference>
<evidence type="ECO:0000313" key="7">
    <source>
        <dbReference type="Ensembl" id="ENSPTIP00000009235.1"/>
    </source>
</evidence>
<keyword evidence="8" id="KW-1185">Reference proteome</keyword>
<dbReference type="GO" id="GO:0000472">
    <property type="term" value="P:endonucleolytic cleavage to generate mature 5'-end of SSU-rRNA from (SSU-rRNA, 5.8S rRNA, LSU-rRNA)"/>
    <property type="evidence" value="ECO:0007669"/>
    <property type="project" value="TreeGrafter"/>
</dbReference>
<name>A0A8C9JKL7_PANTA</name>
<dbReference type="Gene3D" id="2.130.10.10">
    <property type="entry name" value="YVTN repeat-like/Quinoprotein amine dehydrogenase"/>
    <property type="match status" value="3"/>
</dbReference>
<dbReference type="PANTHER" id="PTHR19854">
    <property type="entry name" value="TRANSDUCIN BETA-LIKE 3"/>
    <property type="match status" value="1"/>
</dbReference>
<dbReference type="GO" id="GO:0030686">
    <property type="term" value="C:90S preribosome"/>
    <property type="evidence" value="ECO:0007669"/>
    <property type="project" value="TreeGrafter"/>
</dbReference>
<comment type="subcellular location">
    <subcellularLocation>
        <location evidence="1">Nucleus</location>
        <location evidence="1">Nucleolus</location>
    </subcellularLocation>
</comment>
<dbReference type="InterPro" id="IPR013934">
    <property type="entry name" value="Utp13_C"/>
</dbReference>
<reference evidence="7" key="2">
    <citation type="submission" date="2025-09" db="UniProtKB">
        <authorList>
            <consortium name="Ensembl"/>
        </authorList>
    </citation>
    <scope>IDENTIFICATION</scope>
</reference>
<dbReference type="GO" id="GO:0032040">
    <property type="term" value="C:small-subunit processome"/>
    <property type="evidence" value="ECO:0007669"/>
    <property type="project" value="Ensembl"/>
</dbReference>
<gene>
    <name evidence="7" type="primary">TBL3</name>
</gene>
<feature type="repeat" description="WD" evidence="5">
    <location>
        <begin position="261"/>
        <end position="292"/>
    </location>
</feature>
<organism evidence="7 8">
    <name type="scientific">Panthera tigris altaica</name>
    <name type="common">Siberian tiger</name>
    <dbReference type="NCBI Taxonomy" id="74533"/>
    <lineage>
        <taxon>Eukaryota</taxon>
        <taxon>Metazoa</taxon>
        <taxon>Chordata</taxon>
        <taxon>Craniata</taxon>
        <taxon>Vertebrata</taxon>
        <taxon>Euteleostomi</taxon>
        <taxon>Mammalia</taxon>
        <taxon>Eutheria</taxon>
        <taxon>Laurasiatheria</taxon>
        <taxon>Carnivora</taxon>
        <taxon>Feliformia</taxon>
        <taxon>Felidae</taxon>
        <taxon>Pantherinae</taxon>
        <taxon>Panthera</taxon>
    </lineage>
</organism>
<dbReference type="SMART" id="SM00320">
    <property type="entry name" value="WD40"/>
    <property type="match status" value="8"/>
</dbReference>
<evidence type="ECO:0000256" key="3">
    <source>
        <dbReference type="ARBA" id="ARBA00022737"/>
    </source>
</evidence>
<accession>A0A8C9JKL7</accession>
<evidence type="ECO:0000256" key="2">
    <source>
        <dbReference type="ARBA" id="ARBA00022574"/>
    </source>
</evidence>
<dbReference type="SUPFAM" id="SSF50978">
    <property type="entry name" value="WD40 repeat-like"/>
    <property type="match status" value="1"/>
</dbReference>